<dbReference type="GO" id="GO:0008270">
    <property type="term" value="F:zinc ion binding"/>
    <property type="evidence" value="ECO:0007669"/>
    <property type="project" value="UniProtKB-KW"/>
</dbReference>
<dbReference type="AlphaFoldDB" id="A0A218X215"/>
<name>A0A218X215_PUNGR</name>
<proteinExistence type="predicted"/>
<dbReference type="Proteomes" id="UP000233551">
    <property type="component" value="Unassembled WGS sequence"/>
</dbReference>
<gene>
    <name evidence="4" type="ORF">CDL15_Pgr003049</name>
    <name evidence="5" type="ORF">CRG98_047653</name>
</gene>
<reference evidence="6" key="1">
    <citation type="journal article" date="2017" name="Plant J.">
        <title>The pomegranate (Punica granatum L.) genome and the genomics of punicalagin biosynthesis.</title>
        <authorList>
            <person name="Qin G."/>
            <person name="Xu C."/>
            <person name="Ming R."/>
            <person name="Tang H."/>
            <person name="Guyot R."/>
            <person name="Kramer E.M."/>
            <person name="Hu Y."/>
            <person name="Yi X."/>
            <person name="Qi Y."/>
            <person name="Xu X."/>
            <person name="Gao Z."/>
            <person name="Pan H."/>
            <person name="Jian J."/>
            <person name="Tian Y."/>
            <person name="Yue Z."/>
            <person name="Xu Y."/>
        </authorList>
    </citation>
    <scope>NUCLEOTIDE SEQUENCE [LARGE SCALE GENOMIC DNA]</scope>
    <source>
        <strain evidence="6">cv. Dabenzi</strain>
    </source>
</reference>
<feature type="region of interest" description="Disordered" evidence="2">
    <location>
        <begin position="137"/>
        <end position="176"/>
    </location>
</feature>
<keyword evidence="1" id="KW-0863">Zinc-finger</keyword>
<keyword evidence="1" id="KW-0479">Metal-binding</keyword>
<sequence length="357" mass="37772">MAPKGKKVVENATEPELNLMNQMTNGSSSVPELTLGPRKEPMKVKPVARKGLYCDFCAKRFRSKKALGGHEDEHKRERAAQMLETVAPLPAAADAQQIRVGRMVHLYPGQPVPNSSILSGAVPVHGHRQPDTLVKRPPLLALPAPPQQQPQSSSWPGGAPSSLGGGHQHHKQGLPLLQLPPPQAASNVIQAVPGGRSMQTQDRSTDSGCLGHTLEAVQDRGALSSPGGCYQHHRQGVPSLLQPPPPPPPQAASNIIQVVPGGRPMQALDHYTVSSCLGHTQEAMKDGGAPSGLGGGYQHHRQELPLLPPSLPPQAASIIVHTVPGGTPMQAKDRCTCPGRTPEAVEDNEGIDLSLKL</sequence>
<dbReference type="EMBL" id="MTKT01002492">
    <property type="protein sequence ID" value="OWM78878.1"/>
    <property type="molecule type" value="Genomic_DNA"/>
</dbReference>
<comment type="caution">
    <text evidence="4">The sequence shown here is derived from an EMBL/GenBank/DDBJ whole genome shotgun (WGS) entry which is preliminary data.</text>
</comment>
<dbReference type="EMBL" id="PGOL01008199">
    <property type="protein sequence ID" value="PKI31935.1"/>
    <property type="molecule type" value="Genomic_DNA"/>
</dbReference>
<feature type="compositionally biased region" description="Low complexity" evidence="2">
    <location>
        <begin position="149"/>
        <end position="162"/>
    </location>
</feature>
<keyword evidence="1" id="KW-0862">Zinc</keyword>
<dbReference type="Proteomes" id="UP000197138">
    <property type="component" value="Unassembled WGS sequence"/>
</dbReference>
<dbReference type="PROSITE" id="PS00028">
    <property type="entry name" value="ZINC_FINGER_C2H2_1"/>
    <property type="match status" value="1"/>
</dbReference>
<evidence type="ECO:0000313" key="5">
    <source>
        <dbReference type="EMBL" id="PKI31935.1"/>
    </source>
</evidence>
<evidence type="ECO:0000313" key="4">
    <source>
        <dbReference type="EMBL" id="OWM78878.1"/>
    </source>
</evidence>
<dbReference type="InterPro" id="IPR013087">
    <property type="entry name" value="Znf_C2H2_type"/>
</dbReference>
<protein>
    <recommendedName>
        <fullName evidence="3">C2H2-type domain-containing protein</fullName>
    </recommendedName>
</protein>
<feature type="region of interest" description="Disordered" evidence="2">
    <location>
        <begin position="20"/>
        <end position="41"/>
    </location>
</feature>
<dbReference type="PROSITE" id="PS50157">
    <property type="entry name" value="ZINC_FINGER_C2H2_2"/>
    <property type="match status" value="1"/>
</dbReference>
<evidence type="ECO:0000313" key="6">
    <source>
        <dbReference type="Proteomes" id="UP000197138"/>
    </source>
</evidence>
<evidence type="ECO:0000256" key="1">
    <source>
        <dbReference type="PROSITE-ProRule" id="PRU00042"/>
    </source>
</evidence>
<feature type="domain" description="C2H2-type" evidence="3">
    <location>
        <begin position="52"/>
        <end position="79"/>
    </location>
</feature>
<evidence type="ECO:0000313" key="7">
    <source>
        <dbReference type="Proteomes" id="UP000233551"/>
    </source>
</evidence>
<keyword evidence="7" id="KW-1185">Reference proteome</keyword>
<reference evidence="4" key="2">
    <citation type="submission" date="2017-06" db="EMBL/GenBank/DDBJ databases">
        <title>The pomegranate genome and the genomics of punicalagin biosynthesis.</title>
        <authorList>
            <person name="Xu C."/>
        </authorList>
    </citation>
    <scope>NUCLEOTIDE SEQUENCE [LARGE SCALE GENOMIC DNA]</scope>
    <source>
        <tissue evidence="4">Fresh leaf</tissue>
    </source>
</reference>
<evidence type="ECO:0000259" key="3">
    <source>
        <dbReference type="PROSITE" id="PS50157"/>
    </source>
</evidence>
<accession>A0A218X215</accession>
<reference evidence="5 7" key="3">
    <citation type="submission" date="2017-11" db="EMBL/GenBank/DDBJ databases">
        <title>De-novo sequencing of pomegranate (Punica granatum L.) genome.</title>
        <authorList>
            <person name="Akparov Z."/>
            <person name="Amiraslanov A."/>
            <person name="Hajiyeva S."/>
            <person name="Abbasov M."/>
            <person name="Kaur K."/>
            <person name="Hamwieh A."/>
            <person name="Solovyev V."/>
            <person name="Salamov A."/>
            <person name="Braich B."/>
            <person name="Kosarev P."/>
            <person name="Mahmoud A."/>
            <person name="Hajiyev E."/>
            <person name="Babayeva S."/>
            <person name="Izzatullayeva V."/>
            <person name="Mammadov A."/>
            <person name="Mammadov A."/>
            <person name="Sharifova S."/>
            <person name="Ojaghi J."/>
            <person name="Eynullazada K."/>
            <person name="Bayramov B."/>
            <person name="Abdulazimova A."/>
            <person name="Shahmuradov I."/>
        </authorList>
    </citation>
    <scope>NUCLEOTIDE SEQUENCE [LARGE SCALE GENOMIC DNA]</scope>
    <source>
        <strain evidence="5">AG2017</strain>
        <strain evidence="7">cv. AG2017</strain>
        <tissue evidence="5">Leaf</tissue>
    </source>
</reference>
<evidence type="ECO:0000256" key="2">
    <source>
        <dbReference type="SAM" id="MobiDB-lite"/>
    </source>
</evidence>
<organism evidence="4 6">
    <name type="scientific">Punica granatum</name>
    <name type="common">Pomegranate</name>
    <dbReference type="NCBI Taxonomy" id="22663"/>
    <lineage>
        <taxon>Eukaryota</taxon>
        <taxon>Viridiplantae</taxon>
        <taxon>Streptophyta</taxon>
        <taxon>Embryophyta</taxon>
        <taxon>Tracheophyta</taxon>
        <taxon>Spermatophyta</taxon>
        <taxon>Magnoliopsida</taxon>
        <taxon>eudicotyledons</taxon>
        <taxon>Gunneridae</taxon>
        <taxon>Pentapetalae</taxon>
        <taxon>rosids</taxon>
        <taxon>malvids</taxon>
        <taxon>Myrtales</taxon>
        <taxon>Lythraceae</taxon>
        <taxon>Punica</taxon>
    </lineage>
</organism>
<feature type="compositionally biased region" description="Polar residues" evidence="2">
    <location>
        <begin position="20"/>
        <end position="31"/>
    </location>
</feature>